<feature type="compositionally biased region" description="Basic and acidic residues" evidence="8">
    <location>
        <begin position="750"/>
        <end position="772"/>
    </location>
</feature>
<feature type="compositionally biased region" description="Basic and acidic residues" evidence="8">
    <location>
        <begin position="819"/>
        <end position="842"/>
    </location>
</feature>
<evidence type="ECO:0000313" key="11">
    <source>
        <dbReference type="Proteomes" id="UP001278500"/>
    </source>
</evidence>
<keyword evidence="6 7" id="KW-0326">Glycosidase</keyword>
<dbReference type="HAMAP" id="MF_03183">
    <property type="entry name" value="Endonuclease_III_Nth"/>
    <property type="match status" value="1"/>
</dbReference>
<dbReference type="Pfam" id="PF00633">
    <property type="entry name" value="HHH"/>
    <property type="match status" value="1"/>
</dbReference>
<dbReference type="PANTHER" id="PTHR43286">
    <property type="entry name" value="ENDONUCLEASE III-LIKE PROTEIN 1"/>
    <property type="match status" value="1"/>
</dbReference>
<proteinExistence type="inferred from homology"/>
<feature type="compositionally biased region" description="Basic and acidic residues" evidence="8">
    <location>
        <begin position="782"/>
        <end position="810"/>
    </location>
</feature>
<comment type="function">
    <text evidence="7">Bifunctional DNA N-glycosylase with associated apurinic/apyrimidinic (AP) lyase function that catalyzes the first step in base excision repair (BER), the primary repair pathway for the repair of oxidative DNA damage. The DNA N-glycosylase activity releases the damaged DNA base from DNA by cleaving the N-glycosidic bond, leaving an AP site. The AP lyase activity cleaves the phosphodiester bond 3' to the AP site by a beta-elimination. Primarily recognizes and repairs oxidative base damage of pyrimidines.</text>
</comment>
<evidence type="ECO:0000256" key="6">
    <source>
        <dbReference type="ARBA" id="ARBA00023295"/>
    </source>
</evidence>
<keyword evidence="7" id="KW-0496">Mitochondrion</keyword>
<dbReference type="SMART" id="SM00478">
    <property type="entry name" value="ENDO3c"/>
    <property type="match status" value="1"/>
</dbReference>
<sequence length="842" mass="94704">MRTSHIAKETSRLFEGATTAMATPATPRRSTRLSTLARFAYEANNANANASSSSAPVDLRSSPLRATKIEEDHEEDEHGITFGSDIEDAVKSSGSPAVKVKRRNPIVTRKRKRVTTTTTATALKTEESLPAPTRIKTERKSTRIINQTAEAEVKSDSEIDMNDIPVVGTSTTSSRKRTARKPARKTTDALTGEVKVEPPSDWEEVYNLVKEMRISGPAANAAVDTMGCERLASNNASARDRRFHTLVALMLSSQTKDTVNAEAMLRLKKELPPHTEGAESGLNLENMLAVEPAVLNELIGKVGFHNNKTKYLKQAAEILRDRYNSDIPDTIEGLMSLPGVGPKMAHLCMSAENGWNRVEGIGVDVHVHRITNLWGWQNPPTKTPEETRLALQSWLPRDKWKEINWLLVGFGQSVCLPVGRKCGDCELGLRGLCKAAERKKVIEGRKRREVVKEEKVEVETEVVRFKGEPKEEGGEEDERDMVIKREKREERIEVKEEEVARVRDVVVNEPIPPAVREAVADQAVKMESIEDVEMEDVDEAQSAVANIEPTIEHSPPIIKQEGMRVKRERLADEEEDNEEADQKSVVKVEVLRVKQEQSVHGLEAEEEENQPPQVVKREPARVKQEPNIGAEEGESAHRHCVVKREPERDLATVKQELDFDEEEEGDDLQPQVVKSEHPRVKQESELPEHGEEENHRPRIVKRESLNGATIVKPEPSLNEQGAEDRQGRSVKREPLLERAIVKQEPNLGGSEEHEADYRPSIVKREPGRVKQEAEDEQEEEKELDKPAVKSEPVEREQEPVRVKREAADEGKQEEEEEDVHVKTEHGGRVKVEEGMARIKLER</sequence>
<evidence type="ECO:0000256" key="5">
    <source>
        <dbReference type="ARBA" id="ARBA00023239"/>
    </source>
</evidence>
<reference evidence="10" key="1">
    <citation type="journal article" date="2023" name="Mol. Phylogenet. Evol.">
        <title>Genome-scale phylogeny and comparative genomics of the fungal order Sordariales.</title>
        <authorList>
            <person name="Hensen N."/>
            <person name="Bonometti L."/>
            <person name="Westerberg I."/>
            <person name="Brannstrom I.O."/>
            <person name="Guillou S."/>
            <person name="Cros-Aarteil S."/>
            <person name="Calhoun S."/>
            <person name="Haridas S."/>
            <person name="Kuo A."/>
            <person name="Mondo S."/>
            <person name="Pangilinan J."/>
            <person name="Riley R."/>
            <person name="LaButti K."/>
            <person name="Andreopoulos B."/>
            <person name="Lipzen A."/>
            <person name="Chen C."/>
            <person name="Yan M."/>
            <person name="Daum C."/>
            <person name="Ng V."/>
            <person name="Clum A."/>
            <person name="Steindorff A."/>
            <person name="Ohm R.A."/>
            <person name="Martin F."/>
            <person name="Silar P."/>
            <person name="Natvig D.O."/>
            <person name="Lalanne C."/>
            <person name="Gautier V."/>
            <person name="Ament-Velasquez S.L."/>
            <person name="Kruys A."/>
            <person name="Hutchinson M.I."/>
            <person name="Powell A.J."/>
            <person name="Barry K."/>
            <person name="Miller A.N."/>
            <person name="Grigoriev I.V."/>
            <person name="Debuchy R."/>
            <person name="Gladieux P."/>
            <person name="Hiltunen Thoren M."/>
            <person name="Johannesson H."/>
        </authorList>
    </citation>
    <scope>NUCLEOTIDE SEQUENCE</scope>
    <source>
        <strain evidence="10">CBS 560.94</strain>
    </source>
</reference>
<keyword evidence="4 7" id="KW-0234">DNA repair</keyword>
<comment type="subcellular location">
    <subcellularLocation>
        <location evidence="7">Nucleus</location>
    </subcellularLocation>
    <subcellularLocation>
        <location evidence="7">Mitochondrion</location>
    </subcellularLocation>
</comment>
<organism evidence="10 11">
    <name type="scientific">Neurospora tetraspora</name>
    <dbReference type="NCBI Taxonomy" id="94610"/>
    <lineage>
        <taxon>Eukaryota</taxon>
        <taxon>Fungi</taxon>
        <taxon>Dikarya</taxon>
        <taxon>Ascomycota</taxon>
        <taxon>Pezizomycotina</taxon>
        <taxon>Sordariomycetes</taxon>
        <taxon>Sordariomycetidae</taxon>
        <taxon>Sordariales</taxon>
        <taxon>Sordariaceae</taxon>
        <taxon>Neurospora</taxon>
    </lineage>
</organism>
<reference evidence="10" key="2">
    <citation type="submission" date="2023-06" db="EMBL/GenBank/DDBJ databases">
        <authorList>
            <consortium name="Lawrence Berkeley National Laboratory"/>
            <person name="Haridas S."/>
            <person name="Hensen N."/>
            <person name="Bonometti L."/>
            <person name="Westerberg I."/>
            <person name="Brannstrom I.O."/>
            <person name="Guillou S."/>
            <person name="Cros-Aarteil S."/>
            <person name="Calhoun S."/>
            <person name="Kuo A."/>
            <person name="Mondo S."/>
            <person name="Pangilinan J."/>
            <person name="Riley R."/>
            <person name="Labutti K."/>
            <person name="Andreopoulos B."/>
            <person name="Lipzen A."/>
            <person name="Chen C."/>
            <person name="Yanf M."/>
            <person name="Daum C."/>
            <person name="Ng V."/>
            <person name="Clum A."/>
            <person name="Steindorff A."/>
            <person name="Ohm R."/>
            <person name="Martin F."/>
            <person name="Silar P."/>
            <person name="Natvig D."/>
            <person name="Lalanne C."/>
            <person name="Gautier V."/>
            <person name="Ament-Velasquez S.L."/>
            <person name="Kruys A."/>
            <person name="Hutchinson M.I."/>
            <person name="Powell A.J."/>
            <person name="Barry K."/>
            <person name="Miller A.N."/>
            <person name="Grigoriev I.V."/>
            <person name="Debuchy R."/>
            <person name="Gladieux P."/>
            <person name="Thoren M.H."/>
            <person name="Johannesson H."/>
        </authorList>
    </citation>
    <scope>NUCLEOTIDE SEQUENCE</scope>
    <source>
        <strain evidence="10">CBS 560.94</strain>
    </source>
</reference>
<dbReference type="GO" id="GO:0006285">
    <property type="term" value="P:base-excision repair, AP site formation"/>
    <property type="evidence" value="ECO:0007669"/>
    <property type="project" value="UniProtKB-UniRule"/>
</dbReference>
<feature type="region of interest" description="Disordered" evidence="8">
    <location>
        <begin position="1"/>
        <end position="29"/>
    </location>
</feature>
<protein>
    <recommendedName>
        <fullName evidence="7">Endonuclease III homolog</fullName>
        <ecNumber evidence="7">3.2.2.-</ecNumber>
        <ecNumber evidence="7">4.2.99.18</ecNumber>
    </recommendedName>
    <alternativeName>
        <fullName evidence="7">Bifunctional DNA N-glycosylase/DNA-(apurinic or apyrimidinic site) lyase</fullName>
        <shortName evidence="7">DNA glycosylase/AP lyase</shortName>
    </alternativeName>
</protein>
<feature type="compositionally biased region" description="Basic and acidic residues" evidence="8">
    <location>
        <begin position="580"/>
        <end position="597"/>
    </location>
</feature>
<feature type="domain" description="HhH-GPD" evidence="9">
    <location>
        <begin position="251"/>
        <end position="413"/>
    </location>
</feature>
<feature type="compositionally biased region" description="Basic and acidic residues" evidence="8">
    <location>
        <begin position="722"/>
        <end position="741"/>
    </location>
</feature>
<feature type="compositionally biased region" description="Basic and acidic residues" evidence="8">
    <location>
        <begin position="615"/>
        <end position="624"/>
    </location>
</feature>
<keyword evidence="3 7" id="KW-0378">Hydrolase</keyword>
<feature type="compositionally biased region" description="Basic and acidic residues" evidence="8">
    <location>
        <begin position="674"/>
        <end position="704"/>
    </location>
</feature>
<feature type="compositionally biased region" description="Basic and acidic residues" evidence="8">
    <location>
        <begin position="1"/>
        <end position="12"/>
    </location>
</feature>
<evidence type="ECO:0000256" key="4">
    <source>
        <dbReference type="ARBA" id="ARBA00023204"/>
    </source>
</evidence>
<evidence type="ECO:0000256" key="3">
    <source>
        <dbReference type="ARBA" id="ARBA00022801"/>
    </source>
</evidence>
<feature type="compositionally biased region" description="Low complexity" evidence="8">
    <location>
        <begin position="17"/>
        <end position="29"/>
    </location>
</feature>
<feature type="region of interest" description="Disordered" evidence="8">
    <location>
        <begin position="544"/>
        <end position="842"/>
    </location>
</feature>
<dbReference type="GO" id="GO:0003677">
    <property type="term" value="F:DNA binding"/>
    <property type="evidence" value="ECO:0007669"/>
    <property type="project" value="UniProtKB-UniRule"/>
</dbReference>
<evidence type="ECO:0000256" key="7">
    <source>
        <dbReference type="HAMAP-Rule" id="MF_03183"/>
    </source>
</evidence>
<accession>A0AAE0JKU3</accession>
<feature type="compositionally biased region" description="Basic and acidic residues" evidence="8">
    <location>
        <begin position="634"/>
        <end position="657"/>
    </location>
</feature>
<comment type="similarity">
    <text evidence="1 7">Belongs to the Nth/MutY family.</text>
</comment>
<gene>
    <name evidence="7" type="primary">NTH1</name>
    <name evidence="10" type="ORF">B0H65DRAFT_519849</name>
</gene>
<feature type="region of interest" description="Disordered" evidence="8">
    <location>
        <begin position="164"/>
        <end position="188"/>
    </location>
</feature>
<feature type="compositionally biased region" description="Basic residues" evidence="8">
    <location>
        <begin position="174"/>
        <end position="184"/>
    </location>
</feature>
<dbReference type="AlphaFoldDB" id="A0AAE0JKU3"/>
<comment type="caution">
    <text evidence="7">Lacks conserved residue(s) required for the propagation of feature annotation.</text>
</comment>
<dbReference type="EC" id="3.2.2.-" evidence="7"/>
<dbReference type="Gene3D" id="1.10.340.30">
    <property type="entry name" value="Hypothetical protein, domain 2"/>
    <property type="match status" value="1"/>
</dbReference>
<dbReference type="SUPFAM" id="SSF48150">
    <property type="entry name" value="DNA-glycosylase"/>
    <property type="match status" value="1"/>
</dbReference>
<evidence type="ECO:0000256" key="1">
    <source>
        <dbReference type="ARBA" id="ARBA00008343"/>
    </source>
</evidence>
<dbReference type="GO" id="GO:0006289">
    <property type="term" value="P:nucleotide-excision repair"/>
    <property type="evidence" value="ECO:0007669"/>
    <property type="project" value="TreeGrafter"/>
</dbReference>
<evidence type="ECO:0000259" key="9">
    <source>
        <dbReference type="SMART" id="SM00478"/>
    </source>
</evidence>
<dbReference type="Gene3D" id="1.10.1670.10">
    <property type="entry name" value="Helix-hairpin-Helix base-excision DNA repair enzymes (C-terminal)"/>
    <property type="match status" value="1"/>
</dbReference>
<dbReference type="GO" id="GO:0005739">
    <property type="term" value="C:mitochondrion"/>
    <property type="evidence" value="ECO:0007669"/>
    <property type="project" value="UniProtKB-SubCell"/>
</dbReference>
<evidence type="ECO:0000256" key="2">
    <source>
        <dbReference type="ARBA" id="ARBA00022763"/>
    </source>
</evidence>
<dbReference type="EMBL" id="JAUEPP010000002">
    <property type="protein sequence ID" value="KAK3351495.1"/>
    <property type="molecule type" value="Genomic_DNA"/>
</dbReference>
<dbReference type="Pfam" id="PF00730">
    <property type="entry name" value="HhH-GPD"/>
    <property type="match status" value="1"/>
</dbReference>
<comment type="catalytic activity">
    <reaction evidence="7">
        <text>2'-deoxyribonucleotide-(2'-deoxyribose 5'-phosphate)-2'-deoxyribonucleotide-DNA = a 3'-end 2'-deoxyribonucleotide-(2,3-dehydro-2,3-deoxyribose 5'-phosphate)-DNA + a 5'-end 5'-phospho-2'-deoxyribonucleoside-DNA + H(+)</text>
        <dbReference type="Rhea" id="RHEA:66592"/>
        <dbReference type="Rhea" id="RHEA-COMP:13180"/>
        <dbReference type="Rhea" id="RHEA-COMP:16897"/>
        <dbReference type="Rhea" id="RHEA-COMP:17067"/>
        <dbReference type="ChEBI" id="CHEBI:15378"/>
        <dbReference type="ChEBI" id="CHEBI:136412"/>
        <dbReference type="ChEBI" id="CHEBI:157695"/>
        <dbReference type="ChEBI" id="CHEBI:167181"/>
        <dbReference type="EC" id="4.2.99.18"/>
    </reaction>
</comment>
<dbReference type="InterPro" id="IPR000445">
    <property type="entry name" value="HhH_motif"/>
</dbReference>
<dbReference type="InterPro" id="IPR003265">
    <property type="entry name" value="HhH-GPD_domain"/>
</dbReference>
<dbReference type="PANTHER" id="PTHR43286:SF1">
    <property type="entry name" value="ENDONUCLEASE III-LIKE PROTEIN 1"/>
    <property type="match status" value="1"/>
</dbReference>
<dbReference type="EC" id="4.2.99.18" evidence="7"/>
<dbReference type="GO" id="GO:0140078">
    <property type="term" value="F:class I DNA-(apurinic or apyrimidinic site) endonuclease activity"/>
    <property type="evidence" value="ECO:0007669"/>
    <property type="project" value="UniProtKB-EC"/>
</dbReference>
<dbReference type="InterPro" id="IPR030841">
    <property type="entry name" value="NTH1"/>
</dbReference>
<keyword evidence="2 7" id="KW-0227">DNA damage</keyword>
<keyword evidence="7" id="KW-0539">Nucleus</keyword>
<feature type="compositionally biased region" description="Basic and acidic residues" evidence="8">
    <location>
        <begin position="561"/>
        <end position="570"/>
    </location>
</feature>
<dbReference type="CDD" id="cd00056">
    <property type="entry name" value="ENDO3c"/>
    <property type="match status" value="1"/>
</dbReference>
<comment type="caution">
    <text evidence="10">The sequence shown here is derived from an EMBL/GenBank/DDBJ whole genome shotgun (WGS) entry which is preliminary data.</text>
</comment>
<dbReference type="GO" id="GO:0005634">
    <property type="term" value="C:nucleus"/>
    <property type="evidence" value="ECO:0007669"/>
    <property type="project" value="UniProtKB-SubCell"/>
</dbReference>
<dbReference type="InterPro" id="IPR023170">
    <property type="entry name" value="HhH_base_excis_C"/>
</dbReference>
<dbReference type="GO" id="GO:0000703">
    <property type="term" value="F:oxidized pyrimidine nucleobase lesion DNA N-glycosylase activity"/>
    <property type="evidence" value="ECO:0007669"/>
    <property type="project" value="UniProtKB-UniRule"/>
</dbReference>
<evidence type="ECO:0000313" key="10">
    <source>
        <dbReference type="EMBL" id="KAK3351495.1"/>
    </source>
</evidence>
<keyword evidence="11" id="KW-1185">Reference proteome</keyword>
<dbReference type="InterPro" id="IPR011257">
    <property type="entry name" value="DNA_glycosylase"/>
</dbReference>
<name>A0AAE0JKU3_9PEZI</name>
<dbReference type="Proteomes" id="UP001278500">
    <property type="component" value="Unassembled WGS sequence"/>
</dbReference>
<dbReference type="FunFam" id="1.10.1670.10:FF:000003">
    <property type="entry name" value="Endonuclease III homolog"/>
    <property type="match status" value="1"/>
</dbReference>
<keyword evidence="5 7" id="KW-0456">Lyase</keyword>
<feature type="compositionally biased region" description="Acidic residues" evidence="8">
    <location>
        <begin position="658"/>
        <end position="667"/>
    </location>
</feature>
<evidence type="ECO:0000256" key="8">
    <source>
        <dbReference type="SAM" id="MobiDB-lite"/>
    </source>
</evidence>
<dbReference type="FunFam" id="1.10.340.30:FF:000014">
    <property type="entry name" value="Endonuclease III homolog"/>
    <property type="match status" value="1"/>
</dbReference>